<dbReference type="Proteomes" id="UP000326396">
    <property type="component" value="Linkage Group LG2"/>
</dbReference>
<dbReference type="InterPro" id="IPR049627">
    <property type="entry name" value="SLX8"/>
</dbReference>
<dbReference type="Pfam" id="PF13923">
    <property type="entry name" value="zf-C3HC4_2"/>
    <property type="match status" value="1"/>
</dbReference>
<evidence type="ECO:0000259" key="6">
    <source>
        <dbReference type="PROSITE" id="PS50089"/>
    </source>
</evidence>
<evidence type="ECO:0000256" key="5">
    <source>
        <dbReference type="SAM" id="MobiDB-lite"/>
    </source>
</evidence>
<feature type="region of interest" description="Disordered" evidence="5">
    <location>
        <begin position="289"/>
        <end position="354"/>
    </location>
</feature>
<dbReference type="InterPro" id="IPR013083">
    <property type="entry name" value="Znf_RING/FYVE/PHD"/>
</dbReference>
<dbReference type="PROSITE" id="PS50089">
    <property type="entry name" value="ZF_RING_2"/>
    <property type="match status" value="1"/>
</dbReference>
<dbReference type="GO" id="GO:0008270">
    <property type="term" value="F:zinc ion binding"/>
    <property type="evidence" value="ECO:0007669"/>
    <property type="project" value="UniProtKB-KW"/>
</dbReference>
<sequence>MSTQGQVVRYVRNGRRRKGVLDLNVPPVEILEQPGGPAISDSQGSQGDVPSILLALGRGHVHQPAGSTQPALIDVEELDDDVVISSPRAFEEAKKKSQRSRRALVVDVEAEEAAIRHDLNQAYKRRRGPPSAPVINCELYVNLEGSSGSVRGRAQYFAPPPPPPPPPPEPTFSCPVCMGPLVEEVTTKCGHIFCKACILAAINAQHKCPTCRQKLTNKNLIRVYLPVSKCTKPAIHLCCIGHSRFLALLVSELLFSFACRATLLAHHDPKRVDSHDHDVITIADLTPVERHHDPSGHFHGAEMDKDDQKRDTFSSGLPQGSYGDSYGGYDDRRDVDKPSGGGGGYGGKAEVKAK</sequence>
<organism evidence="7 8">
    <name type="scientific">Mikania micrantha</name>
    <name type="common">bitter vine</name>
    <dbReference type="NCBI Taxonomy" id="192012"/>
    <lineage>
        <taxon>Eukaryota</taxon>
        <taxon>Viridiplantae</taxon>
        <taxon>Streptophyta</taxon>
        <taxon>Embryophyta</taxon>
        <taxon>Tracheophyta</taxon>
        <taxon>Spermatophyta</taxon>
        <taxon>Magnoliopsida</taxon>
        <taxon>eudicotyledons</taxon>
        <taxon>Gunneridae</taxon>
        <taxon>Pentapetalae</taxon>
        <taxon>asterids</taxon>
        <taxon>campanulids</taxon>
        <taxon>Asterales</taxon>
        <taxon>Asteraceae</taxon>
        <taxon>Asteroideae</taxon>
        <taxon>Heliantheae alliance</taxon>
        <taxon>Eupatorieae</taxon>
        <taxon>Mikania</taxon>
    </lineage>
</organism>
<accession>A0A5N6NAR0</accession>
<dbReference type="Gene3D" id="3.30.40.10">
    <property type="entry name" value="Zinc/RING finger domain, C3HC4 (zinc finger)"/>
    <property type="match status" value="1"/>
</dbReference>
<keyword evidence="8" id="KW-1185">Reference proteome</keyword>
<evidence type="ECO:0000313" key="7">
    <source>
        <dbReference type="EMBL" id="KAD4584387.1"/>
    </source>
</evidence>
<keyword evidence="3" id="KW-0862">Zinc</keyword>
<feature type="domain" description="RING-type" evidence="6">
    <location>
        <begin position="174"/>
        <end position="212"/>
    </location>
</feature>
<evidence type="ECO:0000256" key="2">
    <source>
        <dbReference type="ARBA" id="ARBA00022771"/>
    </source>
</evidence>
<keyword evidence="2 4" id="KW-0863">Zinc-finger</keyword>
<feature type="compositionally biased region" description="Basic and acidic residues" evidence="5">
    <location>
        <begin position="289"/>
        <end position="312"/>
    </location>
</feature>
<proteinExistence type="predicted"/>
<evidence type="ECO:0000256" key="1">
    <source>
        <dbReference type="ARBA" id="ARBA00022723"/>
    </source>
</evidence>
<dbReference type="InterPro" id="IPR001841">
    <property type="entry name" value="Znf_RING"/>
</dbReference>
<gene>
    <name evidence="7" type="ORF">E3N88_21988</name>
</gene>
<dbReference type="PROSITE" id="PS00518">
    <property type="entry name" value="ZF_RING_1"/>
    <property type="match status" value="1"/>
</dbReference>
<dbReference type="AlphaFoldDB" id="A0A5N6NAR0"/>
<name>A0A5N6NAR0_9ASTR</name>
<dbReference type="PANTHER" id="PTHR47094">
    <property type="entry name" value="ELFLESS, ISOFORM B"/>
    <property type="match status" value="1"/>
</dbReference>
<evidence type="ECO:0000256" key="4">
    <source>
        <dbReference type="PROSITE-ProRule" id="PRU00175"/>
    </source>
</evidence>
<dbReference type="GO" id="GO:0061630">
    <property type="term" value="F:ubiquitin protein ligase activity"/>
    <property type="evidence" value="ECO:0007669"/>
    <property type="project" value="InterPro"/>
</dbReference>
<dbReference type="InterPro" id="IPR017907">
    <property type="entry name" value="Znf_RING_CS"/>
</dbReference>
<dbReference type="GO" id="GO:0006511">
    <property type="term" value="P:ubiquitin-dependent protein catabolic process"/>
    <property type="evidence" value="ECO:0007669"/>
    <property type="project" value="TreeGrafter"/>
</dbReference>
<evidence type="ECO:0000313" key="8">
    <source>
        <dbReference type="Proteomes" id="UP000326396"/>
    </source>
</evidence>
<dbReference type="PANTHER" id="PTHR47094:SF1">
    <property type="entry name" value="RING-TYPE E3 UBIQUITIN TRANSFERASE"/>
    <property type="match status" value="1"/>
</dbReference>
<dbReference type="SUPFAM" id="SSF57850">
    <property type="entry name" value="RING/U-box"/>
    <property type="match status" value="1"/>
</dbReference>
<keyword evidence="1" id="KW-0479">Metal-binding</keyword>
<protein>
    <recommendedName>
        <fullName evidence="6">RING-type domain-containing protein</fullName>
    </recommendedName>
</protein>
<dbReference type="EMBL" id="SZYD01000012">
    <property type="protein sequence ID" value="KAD4584387.1"/>
    <property type="molecule type" value="Genomic_DNA"/>
</dbReference>
<reference evidence="7 8" key="1">
    <citation type="submission" date="2019-05" db="EMBL/GenBank/DDBJ databases">
        <title>Mikania micrantha, genome provides insights into the molecular mechanism of rapid growth.</title>
        <authorList>
            <person name="Liu B."/>
        </authorList>
    </citation>
    <scope>NUCLEOTIDE SEQUENCE [LARGE SCALE GENOMIC DNA]</scope>
    <source>
        <strain evidence="7">NLD-2019</strain>
        <tissue evidence="7">Leaf</tissue>
    </source>
</reference>
<dbReference type="GO" id="GO:0033768">
    <property type="term" value="C:SUMO-targeted ubiquitin ligase complex"/>
    <property type="evidence" value="ECO:0007669"/>
    <property type="project" value="TreeGrafter"/>
</dbReference>
<dbReference type="SMART" id="SM00184">
    <property type="entry name" value="RING"/>
    <property type="match status" value="1"/>
</dbReference>
<evidence type="ECO:0000256" key="3">
    <source>
        <dbReference type="ARBA" id="ARBA00022833"/>
    </source>
</evidence>
<dbReference type="GO" id="GO:0140082">
    <property type="term" value="F:SUMO-ubiquitin ligase activity"/>
    <property type="evidence" value="ECO:0007669"/>
    <property type="project" value="TreeGrafter"/>
</dbReference>
<dbReference type="OrthoDB" id="6105938at2759"/>
<comment type="caution">
    <text evidence="7">The sequence shown here is derived from an EMBL/GenBank/DDBJ whole genome shotgun (WGS) entry which is preliminary data.</text>
</comment>
<dbReference type="GO" id="GO:0032183">
    <property type="term" value="F:SUMO binding"/>
    <property type="evidence" value="ECO:0007669"/>
    <property type="project" value="TreeGrafter"/>
</dbReference>